<organism evidence="2 3">
    <name type="scientific">Rhodococcus oxybenzonivorans</name>
    <dbReference type="NCBI Taxonomy" id="1990687"/>
    <lineage>
        <taxon>Bacteria</taxon>
        <taxon>Bacillati</taxon>
        <taxon>Actinomycetota</taxon>
        <taxon>Actinomycetes</taxon>
        <taxon>Mycobacteriales</taxon>
        <taxon>Nocardiaceae</taxon>
        <taxon>Rhodococcus</taxon>
    </lineage>
</organism>
<feature type="signal peptide" evidence="1">
    <location>
        <begin position="1"/>
        <end position="24"/>
    </location>
</feature>
<protein>
    <submittedName>
        <fullName evidence="2">Uncharacterized protein</fullName>
    </submittedName>
</protein>
<accession>A0AAE5A8Y8</accession>
<gene>
    <name evidence="2" type="ORF">R4315_27575</name>
</gene>
<evidence type="ECO:0000313" key="2">
    <source>
        <dbReference type="EMBL" id="MDV7268282.1"/>
    </source>
</evidence>
<comment type="caution">
    <text evidence="2">The sequence shown here is derived from an EMBL/GenBank/DDBJ whole genome shotgun (WGS) entry which is preliminary data.</text>
</comment>
<dbReference type="AlphaFoldDB" id="A0AAE5A8Y8"/>
<dbReference type="Proteomes" id="UP001185863">
    <property type="component" value="Unassembled WGS sequence"/>
</dbReference>
<reference evidence="2" key="1">
    <citation type="submission" date="2023-10" db="EMBL/GenBank/DDBJ databases">
        <title>Development of a sustainable strategy for remediation of hydrocarbon-contaminated territories based on the waste exchange concept.</title>
        <authorList>
            <person name="Krivoruchko A."/>
        </authorList>
    </citation>
    <scope>NUCLEOTIDE SEQUENCE</scope>
    <source>
        <strain evidence="2">IEGM 68</strain>
    </source>
</reference>
<dbReference type="EMBL" id="JAWLUP010000144">
    <property type="protein sequence ID" value="MDV7268282.1"/>
    <property type="molecule type" value="Genomic_DNA"/>
</dbReference>
<dbReference type="RefSeq" id="WP_317744924.1">
    <property type="nucleotide sequence ID" value="NZ_JAWLUP010000144.1"/>
</dbReference>
<proteinExistence type="predicted"/>
<feature type="chain" id="PRO_5042142730" evidence="1">
    <location>
        <begin position="25"/>
        <end position="68"/>
    </location>
</feature>
<keyword evidence="1" id="KW-0732">Signal</keyword>
<name>A0AAE5A8Y8_9NOCA</name>
<sequence length="68" mass="6766">MIRTPTARATVAALAALAISLTGAAGFASAKPASPGSGPSTVSPSHNVEIPGQWVCFPDGVCIWVSSK</sequence>
<evidence type="ECO:0000313" key="3">
    <source>
        <dbReference type="Proteomes" id="UP001185863"/>
    </source>
</evidence>
<evidence type="ECO:0000256" key="1">
    <source>
        <dbReference type="SAM" id="SignalP"/>
    </source>
</evidence>